<dbReference type="Proteomes" id="UP000050525">
    <property type="component" value="Unassembled WGS sequence"/>
</dbReference>
<feature type="region of interest" description="Disordered" evidence="1">
    <location>
        <begin position="1"/>
        <end position="36"/>
    </location>
</feature>
<protein>
    <submittedName>
        <fullName evidence="2">Uncharacterized protein</fullName>
    </submittedName>
</protein>
<name>A0A151M7T6_ALLMI</name>
<reference evidence="2 3" key="1">
    <citation type="journal article" date="2012" name="Genome Biol.">
        <title>Sequencing three crocodilian genomes to illuminate the evolution of archosaurs and amniotes.</title>
        <authorList>
            <person name="St John J.A."/>
            <person name="Braun E.L."/>
            <person name="Isberg S.R."/>
            <person name="Miles L.G."/>
            <person name="Chong A.Y."/>
            <person name="Gongora J."/>
            <person name="Dalzell P."/>
            <person name="Moran C."/>
            <person name="Bed'hom B."/>
            <person name="Abzhanov A."/>
            <person name="Burgess S.C."/>
            <person name="Cooksey A.M."/>
            <person name="Castoe T.A."/>
            <person name="Crawford N.G."/>
            <person name="Densmore L.D."/>
            <person name="Drew J.C."/>
            <person name="Edwards S.V."/>
            <person name="Faircloth B.C."/>
            <person name="Fujita M.K."/>
            <person name="Greenwold M.J."/>
            <person name="Hoffmann F.G."/>
            <person name="Howard J.M."/>
            <person name="Iguchi T."/>
            <person name="Janes D.E."/>
            <person name="Khan S.Y."/>
            <person name="Kohno S."/>
            <person name="de Koning A.J."/>
            <person name="Lance S.L."/>
            <person name="McCarthy F.M."/>
            <person name="McCormack J.E."/>
            <person name="Merchant M.E."/>
            <person name="Peterson D.G."/>
            <person name="Pollock D.D."/>
            <person name="Pourmand N."/>
            <person name="Raney B.J."/>
            <person name="Roessler K.A."/>
            <person name="Sanford J.R."/>
            <person name="Sawyer R.H."/>
            <person name="Schmidt C.J."/>
            <person name="Triplett E.W."/>
            <person name="Tuberville T.D."/>
            <person name="Venegas-Anaya M."/>
            <person name="Howard J.T."/>
            <person name="Jarvis E.D."/>
            <person name="Guillette L.J.Jr."/>
            <person name="Glenn T.C."/>
            <person name="Green R.E."/>
            <person name="Ray D.A."/>
        </authorList>
    </citation>
    <scope>NUCLEOTIDE SEQUENCE [LARGE SCALE GENOMIC DNA]</scope>
    <source>
        <strain evidence="2">KSC_2009_1</strain>
    </source>
</reference>
<gene>
    <name evidence="2" type="ORF">Y1Q_0012493</name>
</gene>
<dbReference type="EMBL" id="AKHW03006358">
    <property type="protein sequence ID" value="KYO20588.1"/>
    <property type="molecule type" value="Genomic_DNA"/>
</dbReference>
<evidence type="ECO:0000313" key="3">
    <source>
        <dbReference type="Proteomes" id="UP000050525"/>
    </source>
</evidence>
<accession>A0A151M7T6</accession>
<keyword evidence="3" id="KW-1185">Reference proteome</keyword>
<organism evidence="2 3">
    <name type="scientific">Alligator mississippiensis</name>
    <name type="common">American alligator</name>
    <dbReference type="NCBI Taxonomy" id="8496"/>
    <lineage>
        <taxon>Eukaryota</taxon>
        <taxon>Metazoa</taxon>
        <taxon>Chordata</taxon>
        <taxon>Craniata</taxon>
        <taxon>Vertebrata</taxon>
        <taxon>Euteleostomi</taxon>
        <taxon>Archelosauria</taxon>
        <taxon>Archosauria</taxon>
        <taxon>Crocodylia</taxon>
        <taxon>Alligatoridae</taxon>
        <taxon>Alligatorinae</taxon>
        <taxon>Alligator</taxon>
    </lineage>
</organism>
<comment type="caution">
    <text evidence="2">The sequence shown here is derived from an EMBL/GenBank/DDBJ whole genome shotgun (WGS) entry which is preliminary data.</text>
</comment>
<evidence type="ECO:0000256" key="1">
    <source>
        <dbReference type="SAM" id="MobiDB-lite"/>
    </source>
</evidence>
<dbReference type="AlphaFoldDB" id="A0A151M7T6"/>
<proteinExistence type="predicted"/>
<evidence type="ECO:0000313" key="2">
    <source>
        <dbReference type="EMBL" id="KYO20588.1"/>
    </source>
</evidence>
<sequence>MLELGKTFSPGNALRSRVADSHSQDRSSSQRIGTNFSSLTGEQIPLISHCHIAITLSETSGTHLSYCCEMAVTLFMMCHWTELHSL</sequence>